<dbReference type="EMBL" id="JAVHNR010000004">
    <property type="protein sequence ID" value="KAK6345013.1"/>
    <property type="molecule type" value="Genomic_DNA"/>
</dbReference>
<gene>
    <name evidence="2" type="ORF">TWF718_006955</name>
</gene>
<sequence>MKTKVKMKMKMEMKMEMKIEMEMEIEKSNDGDGEKNKVEQELQQINDEPGYQIRRQSVGSCAIVKRMVRPAGQSRVTPPFIKRGAKD</sequence>
<reference evidence="2 3" key="1">
    <citation type="submission" date="2019-10" db="EMBL/GenBank/DDBJ databases">
        <authorList>
            <person name="Palmer J.M."/>
        </authorList>
    </citation>
    <scope>NUCLEOTIDE SEQUENCE [LARGE SCALE GENOMIC DNA]</scope>
    <source>
        <strain evidence="2 3">TWF718</strain>
    </source>
</reference>
<evidence type="ECO:0000313" key="3">
    <source>
        <dbReference type="Proteomes" id="UP001313282"/>
    </source>
</evidence>
<feature type="region of interest" description="Disordered" evidence="1">
    <location>
        <begin position="27"/>
        <end position="51"/>
    </location>
</feature>
<dbReference type="Proteomes" id="UP001313282">
    <property type="component" value="Unassembled WGS sequence"/>
</dbReference>
<evidence type="ECO:0000256" key="1">
    <source>
        <dbReference type="SAM" id="MobiDB-lite"/>
    </source>
</evidence>
<dbReference type="AlphaFoldDB" id="A0AAN8RN87"/>
<keyword evidence="3" id="KW-1185">Reference proteome</keyword>
<feature type="compositionally biased region" description="Basic and acidic residues" evidence="1">
    <location>
        <begin position="27"/>
        <end position="40"/>
    </location>
</feature>
<evidence type="ECO:0000313" key="2">
    <source>
        <dbReference type="EMBL" id="KAK6345013.1"/>
    </source>
</evidence>
<organism evidence="2 3">
    <name type="scientific">Orbilia javanica</name>
    <dbReference type="NCBI Taxonomy" id="47235"/>
    <lineage>
        <taxon>Eukaryota</taxon>
        <taxon>Fungi</taxon>
        <taxon>Dikarya</taxon>
        <taxon>Ascomycota</taxon>
        <taxon>Pezizomycotina</taxon>
        <taxon>Orbiliomycetes</taxon>
        <taxon>Orbiliales</taxon>
        <taxon>Orbiliaceae</taxon>
        <taxon>Orbilia</taxon>
    </lineage>
</organism>
<protein>
    <submittedName>
        <fullName evidence="2">Uncharacterized protein</fullName>
    </submittedName>
</protein>
<proteinExistence type="predicted"/>
<comment type="caution">
    <text evidence="2">The sequence shown here is derived from an EMBL/GenBank/DDBJ whole genome shotgun (WGS) entry which is preliminary data.</text>
</comment>
<accession>A0AAN8RN87</accession>
<name>A0AAN8RN87_9PEZI</name>